<dbReference type="InterPro" id="IPR010272">
    <property type="entry name" value="T6SS_TssF"/>
</dbReference>
<dbReference type="PIRSF" id="PIRSF028304">
    <property type="entry name" value="UCP028304"/>
    <property type="match status" value="1"/>
</dbReference>
<evidence type="ECO:0000313" key="2">
    <source>
        <dbReference type="Proteomes" id="UP000316801"/>
    </source>
</evidence>
<keyword evidence="2" id="KW-1185">Reference proteome</keyword>
<organism evidence="1 2">
    <name type="scientific">Rhizobium straminoryzae</name>
    <dbReference type="NCBI Taxonomy" id="1387186"/>
    <lineage>
        <taxon>Bacteria</taxon>
        <taxon>Pseudomonadati</taxon>
        <taxon>Pseudomonadota</taxon>
        <taxon>Alphaproteobacteria</taxon>
        <taxon>Hyphomicrobiales</taxon>
        <taxon>Rhizobiaceae</taxon>
        <taxon>Rhizobium/Agrobacterium group</taxon>
        <taxon>Rhizobium</taxon>
    </lineage>
</organism>
<name>A0A549TFN7_9HYPH</name>
<evidence type="ECO:0000313" key="1">
    <source>
        <dbReference type="EMBL" id="TRL41323.1"/>
    </source>
</evidence>
<dbReference type="AlphaFoldDB" id="A0A549TFN7"/>
<gene>
    <name evidence="1" type="primary">tssF</name>
    <name evidence="1" type="ORF">FNA46_05145</name>
</gene>
<dbReference type="RefSeq" id="WP_142881264.1">
    <property type="nucleotide sequence ID" value="NZ_VJMG01000010.1"/>
</dbReference>
<protein>
    <submittedName>
        <fullName evidence="1">Type VI secretion system baseplate subunit TssF</fullName>
    </submittedName>
</protein>
<accession>A0A549TFN7</accession>
<reference evidence="1 2" key="1">
    <citation type="submission" date="2019-07" db="EMBL/GenBank/DDBJ databases">
        <title>Ln-dependent methylotrophs.</title>
        <authorList>
            <person name="Tani A."/>
        </authorList>
    </citation>
    <scope>NUCLEOTIDE SEQUENCE [LARGE SCALE GENOMIC DNA]</scope>
    <source>
        <strain evidence="1 2">SM12</strain>
    </source>
</reference>
<proteinExistence type="predicted"/>
<sequence length="593" mass="66094">MAEGFLARYNEELSALRQRASRFAESFPKIAGRLRMTGEVVDDPHVERLIQSFAYSAARVRQKLDDEFPELTDSLLETLYPHYLAPIPSMFIVQFEPARTVAAQQIVARHTEILAEPVAGETCRFRTSQDVRIAPVELAAARLAGQPIEAPAVPFTGVTGCLRLLLRSRDPRQSLGGIGLSGLRLHIASPWPQAVQIHELLCNHTVGIALARHSGDLQPRILTASHLRPTGFDAEEALLPYPAPSFEGYRLLTEFFALPQKFLFIELSGLEDWQQNELEIFIYLDQTSPKLERAISVRDFALHAVPVVNLFRQACEPVTIDGTRTEYRLLADSRRQQTREIFAVEQVTLTSTKGVKETSQPFFGRTYRSDSASTYWQITRRFCDEDGTSDTDIAFVDRNRRHFSPVDTVASVDALCINRNLPEQLPFGGGHPHLQLASGHEAVHRLQALIPPTPSVRMNDQEARNWRLISHLLLNHLSLTDCNGGALKDILSLYSFRDSPETRLFAEAIIGISAEPSLARMPHGGMAPGTDITLTFDPNAIDPAAAYLFGSILDRFFGLYTSINSFTRLTVLLKGISEPVARWPARAAARPLV</sequence>
<comment type="caution">
    <text evidence="1">The sequence shown here is derived from an EMBL/GenBank/DDBJ whole genome shotgun (WGS) entry which is preliminary data.</text>
</comment>
<dbReference type="PANTHER" id="PTHR35370:SF1">
    <property type="entry name" value="TYPE VI SECRETION SYSTEM COMPONENT TSSF1"/>
    <property type="match status" value="1"/>
</dbReference>
<dbReference type="Pfam" id="PF05947">
    <property type="entry name" value="T6SS_TssF"/>
    <property type="match status" value="1"/>
</dbReference>
<dbReference type="NCBIfam" id="TIGR03359">
    <property type="entry name" value="VI_chp_6"/>
    <property type="match status" value="1"/>
</dbReference>
<dbReference type="EMBL" id="VJMG01000010">
    <property type="protein sequence ID" value="TRL41323.1"/>
    <property type="molecule type" value="Genomic_DNA"/>
</dbReference>
<dbReference type="PANTHER" id="PTHR35370">
    <property type="entry name" value="CYTOPLASMIC PROTEIN-RELATED-RELATED"/>
    <property type="match status" value="1"/>
</dbReference>
<dbReference type="Proteomes" id="UP000316801">
    <property type="component" value="Unassembled WGS sequence"/>
</dbReference>